<sequence>MNGEDAPVLKIATDYDFCPNSYINKEGDLSGLYIEVMTEAVNRLGMKPVFETSNWMGCRKMLTDGDVDVLPGREFFSNMEGTLRTILVCSDELRVYEKKKIDSAAALAGKKVALMARSVIETTYDLQCKYVEYTINTEILEAVENGEVDYGICHGAVATKIIEKNDFHLVSGLSIAKSYPALAVRDDQSELRDNLNNTLQEMSLDGTIGHLQDKWITEFTRNTSLSYVLKHNAIFYVTFIISIIVLLVIVIAFRVVYDYQEKYINILLEYQEKLKRSNEEKQQANRAKSEFLSHMSYDIQHPYLLGSPAHLRRILLNLISNALRYNKPEGSIDVYISELNSDDRYASFELKVQDTGIGMSREFLEKSLFKPFTQEDDRVRTEYYGTGLGMSIVKELVTGMNSTIQAESEPGKGTTFTIRLSLKINHDAIQQQNVLGKQSHDISGMRLLVAEDNQLNLEIILCMLELEGAEVVSVQNEQEAVEEFEASAPGTYDAILMDIMMPVMDGLEAARKIRGLYRKDAGTIPIIARYKKI</sequence>
<dbReference type="InterPro" id="IPR011006">
    <property type="entry name" value="CheY-like_superfamily"/>
</dbReference>
<keyword evidence="14" id="KW-1185">Reference proteome</keyword>
<dbReference type="InterPro" id="IPR001789">
    <property type="entry name" value="Sig_transdc_resp-reg_receiver"/>
</dbReference>
<evidence type="ECO:0000256" key="1">
    <source>
        <dbReference type="ARBA" id="ARBA00000085"/>
    </source>
</evidence>
<feature type="domain" description="Histidine kinase" evidence="11">
    <location>
        <begin position="304"/>
        <end position="424"/>
    </location>
</feature>
<keyword evidence="10" id="KW-0472">Membrane</keyword>
<dbReference type="InterPro" id="IPR004358">
    <property type="entry name" value="Sig_transdc_His_kin-like_C"/>
</dbReference>
<evidence type="ECO:0000256" key="6">
    <source>
        <dbReference type="ARBA" id="ARBA00023012"/>
    </source>
</evidence>
<feature type="transmembrane region" description="Helical" evidence="10">
    <location>
        <begin position="233"/>
        <end position="257"/>
    </location>
</feature>
<dbReference type="CDD" id="cd17546">
    <property type="entry name" value="REC_hyHK_CKI1_RcsC-like"/>
    <property type="match status" value="1"/>
</dbReference>
<evidence type="ECO:0000259" key="11">
    <source>
        <dbReference type="PROSITE" id="PS50109"/>
    </source>
</evidence>
<dbReference type="InterPro" id="IPR001638">
    <property type="entry name" value="Solute-binding_3/MltF_N"/>
</dbReference>
<evidence type="ECO:0000256" key="2">
    <source>
        <dbReference type="ARBA" id="ARBA00012438"/>
    </source>
</evidence>
<dbReference type="EC" id="2.7.13.3" evidence="2"/>
<keyword evidence="6" id="KW-0902">Two-component regulatory system</keyword>
<evidence type="ECO:0000256" key="3">
    <source>
        <dbReference type="ARBA" id="ARBA00018672"/>
    </source>
</evidence>
<name>A0ABV1BH99_9FIRM</name>
<dbReference type="PROSITE" id="PS50110">
    <property type="entry name" value="RESPONSE_REGULATORY"/>
    <property type="match status" value="1"/>
</dbReference>
<reference evidence="13 14" key="1">
    <citation type="submission" date="2024-03" db="EMBL/GenBank/DDBJ databases">
        <title>Human intestinal bacterial collection.</title>
        <authorList>
            <person name="Pauvert C."/>
            <person name="Hitch T.C.A."/>
            <person name="Clavel T."/>
        </authorList>
    </citation>
    <scope>NUCLEOTIDE SEQUENCE [LARGE SCALE GENOMIC DNA]</scope>
    <source>
        <strain evidence="13 14">CLA-JM-H16</strain>
    </source>
</reference>
<dbReference type="Pfam" id="PF00497">
    <property type="entry name" value="SBP_bac_3"/>
    <property type="match status" value="2"/>
</dbReference>
<evidence type="ECO:0000256" key="7">
    <source>
        <dbReference type="ARBA" id="ARBA00024867"/>
    </source>
</evidence>
<dbReference type="SMART" id="SM00062">
    <property type="entry name" value="PBPb"/>
    <property type="match status" value="1"/>
</dbReference>
<dbReference type="InterPro" id="IPR036890">
    <property type="entry name" value="HATPase_C_sf"/>
</dbReference>
<feature type="domain" description="Response regulatory" evidence="12">
    <location>
        <begin position="446"/>
        <end position="533"/>
    </location>
</feature>
<dbReference type="SUPFAM" id="SSF55874">
    <property type="entry name" value="ATPase domain of HSP90 chaperone/DNA topoisomerase II/histidine kinase"/>
    <property type="match status" value="1"/>
</dbReference>
<dbReference type="InterPro" id="IPR003594">
    <property type="entry name" value="HATPase_dom"/>
</dbReference>
<keyword evidence="5" id="KW-0418">Kinase</keyword>
<dbReference type="SUPFAM" id="SSF52172">
    <property type="entry name" value="CheY-like"/>
    <property type="match status" value="1"/>
</dbReference>
<evidence type="ECO:0000256" key="4">
    <source>
        <dbReference type="ARBA" id="ARBA00022679"/>
    </source>
</evidence>
<keyword evidence="9" id="KW-0175">Coiled coil</keyword>
<dbReference type="RefSeq" id="WP_349056454.1">
    <property type="nucleotide sequence ID" value="NZ_JBBMEJ010000006.1"/>
</dbReference>
<feature type="modified residue" description="4-aspartylphosphate" evidence="8">
    <location>
        <position position="498"/>
    </location>
</feature>
<dbReference type="PRINTS" id="PR00344">
    <property type="entry name" value="BCTRLSENSOR"/>
</dbReference>
<dbReference type="Gene3D" id="3.40.190.10">
    <property type="entry name" value="Periplasmic binding protein-like II"/>
    <property type="match status" value="3"/>
</dbReference>
<dbReference type="Proteomes" id="UP001473063">
    <property type="component" value="Unassembled WGS sequence"/>
</dbReference>
<dbReference type="SMART" id="SM00387">
    <property type="entry name" value="HATPase_c"/>
    <property type="match status" value="1"/>
</dbReference>
<dbReference type="PROSITE" id="PS50109">
    <property type="entry name" value="HIS_KIN"/>
    <property type="match status" value="1"/>
</dbReference>
<gene>
    <name evidence="13" type="ORF">WMO28_06650</name>
</gene>
<evidence type="ECO:0000256" key="9">
    <source>
        <dbReference type="SAM" id="Coils"/>
    </source>
</evidence>
<dbReference type="EMBL" id="JBBMEJ010000006">
    <property type="protein sequence ID" value="MEQ2370628.1"/>
    <property type="molecule type" value="Genomic_DNA"/>
</dbReference>
<evidence type="ECO:0000256" key="8">
    <source>
        <dbReference type="PROSITE-ProRule" id="PRU00169"/>
    </source>
</evidence>
<dbReference type="Pfam" id="PF00072">
    <property type="entry name" value="Response_reg"/>
    <property type="match status" value="1"/>
</dbReference>
<dbReference type="SUPFAM" id="SSF53850">
    <property type="entry name" value="Periplasmic binding protein-like II"/>
    <property type="match status" value="1"/>
</dbReference>
<evidence type="ECO:0000313" key="14">
    <source>
        <dbReference type="Proteomes" id="UP001473063"/>
    </source>
</evidence>
<comment type="function">
    <text evidence="7">May play the central regulatory role in sporulation. It may be an element of the effector pathway responsible for the activation of sporulation genes in response to nutritional stress. Spo0A may act in concert with spo0H (a sigma factor) to control the expression of some genes that are critical to the sporulation process.</text>
</comment>
<feature type="coiled-coil region" evidence="9">
    <location>
        <begin position="260"/>
        <end position="290"/>
    </location>
</feature>
<comment type="catalytic activity">
    <reaction evidence="1">
        <text>ATP + protein L-histidine = ADP + protein N-phospho-L-histidine.</text>
        <dbReference type="EC" id="2.7.13.3"/>
    </reaction>
</comment>
<evidence type="ECO:0000256" key="10">
    <source>
        <dbReference type="SAM" id="Phobius"/>
    </source>
</evidence>
<keyword evidence="10" id="KW-0812">Transmembrane</keyword>
<keyword evidence="10" id="KW-1133">Transmembrane helix</keyword>
<evidence type="ECO:0000313" key="13">
    <source>
        <dbReference type="EMBL" id="MEQ2370628.1"/>
    </source>
</evidence>
<comment type="caution">
    <text evidence="13">The sequence shown here is derived from an EMBL/GenBank/DDBJ whole genome shotgun (WGS) entry which is preliminary data.</text>
</comment>
<dbReference type="PANTHER" id="PTHR43047">
    <property type="entry name" value="TWO-COMPONENT HISTIDINE PROTEIN KINASE"/>
    <property type="match status" value="1"/>
</dbReference>
<evidence type="ECO:0000256" key="5">
    <source>
        <dbReference type="ARBA" id="ARBA00022777"/>
    </source>
</evidence>
<dbReference type="Gene3D" id="3.40.50.2300">
    <property type="match status" value="1"/>
</dbReference>
<dbReference type="SMART" id="SM00448">
    <property type="entry name" value="REC"/>
    <property type="match status" value="1"/>
</dbReference>
<dbReference type="InterPro" id="IPR005467">
    <property type="entry name" value="His_kinase_dom"/>
</dbReference>
<proteinExistence type="predicted"/>
<evidence type="ECO:0000259" key="12">
    <source>
        <dbReference type="PROSITE" id="PS50110"/>
    </source>
</evidence>
<keyword evidence="4" id="KW-0808">Transferase</keyword>
<dbReference type="Pfam" id="PF02518">
    <property type="entry name" value="HATPase_c"/>
    <property type="match status" value="1"/>
</dbReference>
<accession>A0ABV1BH99</accession>
<organism evidence="13 14">
    <name type="scientific">Blautia aquisgranensis</name>
    <dbReference type="NCBI Taxonomy" id="3133153"/>
    <lineage>
        <taxon>Bacteria</taxon>
        <taxon>Bacillati</taxon>
        <taxon>Bacillota</taxon>
        <taxon>Clostridia</taxon>
        <taxon>Lachnospirales</taxon>
        <taxon>Lachnospiraceae</taxon>
        <taxon>Blautia</taxon>
    </lineage>
</organism>
<protein>
    <recommendedName>
        <fullName evidence="3">Stage 0 sporulation protein A homolog</fullName>
        <ecNumber evidence="2">2.7.13.3</ecNumber>
    </recommendedName>
</protein>
<keyword evidence="8" id="KW-0597">Phosphoprotein</keyword>
<dbReference type="Gene3D" id="3.30.565.10">
    <property type="entry name" value="Histidine kinase-like ATPase, C-terminal domain"/>
    <property type="match status" value="1"/>
</dbReference>